<dbReference type="EMBL" id="AYKW01000067">
    <property type="protein sequence ID" value="PIL24454.1"/>
    <property type="molecule type" value="Genomic_DNA"/>
</dbReference>
<dbReference type="CDD" id="cd00024">
    <property type="entry name" value="CD_CSD"/>
    <property type="match status" value="1"/>
</dbReference>
<dbReference type="Gene3D" id="3.30.420.10">
    <property type="entry name" value="Ribonuclease H-like superfamily/Ribonuclease H"/>
    <property type="match status" value="1"/>
</dbReference>
<dbReference type="InterPro" id="IPR016197">
    <property type="entry name" value="Chromo-like_dom_sf"/>
</dbReference>
<dbReference type="Gene3D" id="2.40.50.40">
    <property type="match status" value="1"/>
</dbReference>
<dbReference type="PANTHER" id="PTHR33481">
    <property type="entry name" value="REVERSE TRANSCRIPTASE"/>
    <property type="match status" value="1"/>
</dbReference>
<evidence type="ECO:0000259" key="3">
    <source>
        <dbReference type="PROSITE" id="PS50879"/>
    </source>
</evidence>
<dbReference type="GO" id="GO:0003676">
    <property type="term" value="F:nucleic acid binding"/>
    <property type="evidence" value="ECO:0007669"/>
    <property type="project" value="InterPro"/>
</dbReference>
<feature type="region of interest" description="Disordered" evidence="1">
    <location>
        <begin position="849"/>
        <end position="870"/>
    </location>
</feature>
<proteinExistence type="predicted"/>
<dbReference type="InterPro" id="IPR056924">
    <property type="entry name" value="SH3_Tf2-1"/>
</dbReference>
<dbReference type="SUPFAM" id="SSF53098">
    <property type="entry name" value="Ribonuclease H-like"/>
    <property type="match status" value="1"/>
</dbReference>
<dbReference type="Pfam" id="PF24626">
    <property type="entry name" value="SH3_Tf2-1"/>
    <property type="match status" value="1"/>
</dbReference>
<dbReference type="PROSITE" id="PS50879">
    <property type="entry name" value="RNASE_H_1"/>
    <property type="match status" value="1"/>
</dbReference>
<dbReference type="InterPro" id="IPR023780">
    <property type="entry name" value="Chromo_domain"/>
</dbReference>
<evidence type="ECO:0000313" key="4">
    <source>
        <dbReference type="EMBL" id="PIL24454.1"/>
    </source>
</evidence>
<dbReference type="OrthoDB" id="3044497at2759"/>
<accession>A0A2G8RSH7</accession>
<dbReference type="InterPro" id="IPR012337">
    <property type="entry name" value="RNaseH-like_sf"/>
</dbReference>
<dbReference type="GO" id="GO:0006338">
    <property type="term" value="P:chromatin remodeling"/>
    <property type="evidence" value="ECO:0007669"/>
    <property type="project" value="UniProtKB-ARBA"/>
</dbReference>
<keyword evidence="5" id="KW-1185">Reference proteome</keyword>
<dbReference type="Pfam" id="PF00075">
    <property type="entry name" value="RNase_H"/>
    <property type="match status" value="1"/>
</dbReference>
<feature type="domain" description="Chromo" evidence="2">
    <location>
        <begin position="80"/>
        <end position="141"/>
    </location>
</feature>
<dbReference type="AlphaFoldDB" id="A0A2G8RSH7"/>
<dbReference type="GO" id="GO:0004523">
    <property type="term" value="F:RNA-DNA hybrid ribonuclease activity"/>
    <property type="evidence" value="ECO:0007669"/>
    <property type="project" value="InterPro"/>
</dbReference>
<sequence length="870" mass="96954">MSVMPQSLKTVKRKLVDRYAGPYLVKRKVGNLAYELKLPKDLALHPVFHVSLLLPHKESQLPGRHPPEPASIEVEGEEEYEVEEVLESRRYGRWKKLQYLVHWMGWGPEHDSWEDAADLANAPKVVQKFHSTHPDAPSPLNKKTKSLTVEPCSALAAQVLVDALARLLVTLGVPKIIVEWLHRKLEGRRTRLKFDDFESEPFDILSGIDQGCPLSVILYGFYNSPLINSACQKKGEIAVGSMDDVALITVGRTFAETHSKLCDFFDRPGGAREWSASHNSHFSLDKFGLLNMSRRVTDTLGPDLTLGSTTIEPSAFHRFLGVLVDSKLRFHQHVAAALGKGLVWVMALRRLARSQYGLAPALIRRLYLAVALPSTLYAVNTFITPITKPDGACRSRGSIGAVNKLSRIHREAMILITGAMRTTATDIMTAHADTLPFALIIDKLCHRATVRMCTLPPTHPLAPHIQRAAVQYVKRHRSQLHELLHTYVSADSPVRMEKMRPARYHPNTRPAARALTFDDKDLVLEEDEQWMREHKVSVYTDGSEKDGGVGASAVLVRRDNAHRRTLRLYLGPSTDYGIYEAEIVAAIMGTELLRTEKDAVNGPSVALDNKSSIDASQQISTRPSHYLTDYLLQRAAVLHVHSTEKKVRRPKLTLRWVPGHKGVKGNELADLEAKRATQGATENSSARRLPSLLCRPLPISAAKVRLTYVQALSEKATAGWRASVRGRRFLSTDPALPSPKYMKSIKSLSRRQAAVLFQLRCGHVPLHSHLHRIGRAPTPTCPRCGNAPESVLHFLLTCPAHGNARARYLSGMGRRGRDLSALLGTPDAWQPLLRYVGATRRLVHTFGDVTPQQDSRAEAEGPRCRNRASR</sequence>
<evidence type="ECO:0000256" key="1">
    <source>
        <dbReference type="SAM" id="MobiDB-lite"/>
    </source>
</evidence>
<organism evidence="4 5">
    <name type="scientific">Ganoderma sinense ZZ0214-1</name>
    <dbReference type="NCBI Taxonomy" id="1077348"/>
    <lineage>
        <taxon>Eukaryota</taxon>
        <taxon>Fungi</taxon>
        <taxon>Dikarya</taxon>
        <taxon>Basidiomycota</taxon>
        <taxon>Agaricomycotina</taxon>
        <taxon>Agaricomycetes</taxon>
        <taxon>Polyporales</taxon>
        <taxon>Polyporaceae</taxon>
        <taxon>Ganoderma</taxon>
    </lineage>
</organism>
<evidence type="ECO:0000259" key="2">
    <source>
        <dbReference type="PROSITE" id="PS50013"/>
    </source>
</evidence>
<protein>
    <recommendedName>
        <fullName evidence="6">Chromo domain-containing protein</fullName>
    </recommendedName>
</protein>
<dbReference type="InterPro" id="IPR036397">
    <property type="entry name" value="RNaseH_sf"/>
</dbReference>
<dbReference type="PROSITE" id="PS50013">
    <property type="entry name" value="CHROMO_2"/>
    <property type="match status" value="1"/>
</dbReference>
<name>A0A2G8RSH7_9APHY</name>
<reference evidence="4 5" key="1">
    <citation type="journal article" date="2015" name="Sci. Rep.">
        <title>Chromosome-level genome map provides insights into diverse defense mechanisms in the medicinal fungus Ganoderma sinense.</title>
        <authorList>
            <person name="Zhu Y."/>
            <person name="Xu J."/>
            <person name="Sun C."/>
            <person name="Zhou S."/>
            <person name="Xu H."/>
            <person name="Nelson D.R."/>
            <person name="Qian J."/>
            <person name="Song J."/>
            <person name="Luo H."/>
            <person name="Xiang L."/>
            <person name="Li Y."/>
            <person name="Xu Z."/>
            <person name="Ji A."/>
            <person name="Wang L."/>
            <person name="Lu S."/>
            <person name="Hayward A."/>
            <person name="Sun W."/>
            <person name="Li X."/>
            <person name="Schwartz D.C."/>
            <person name="Wang Y."/>
            <person name="Chen S."/>
        </authorList>
    </citation>
    <scope>NUCLEOTIDE SEQUENCE [LARGE SCALE GENOMIC DNA]</scope>
    <source>
        <strain evidence="4 5">ZZ0214-1</strain>
    </source>
</reference>
<gene>
    <name evidence="4" type="ORF">GSI_14208</name>
</gene>
<dbReference type="STRING" id="1077348.A0A2G8RSH7"/>
<comment type="caution">
    <text evidence="4">The sequence shown here is derived from an EMBL/GenBank/DDBJ whole genome shotgun (WGS) entry which is preliminary data.</text>
</comment>
<evidence type="ECO:0008006" key="6">
    <source>
        <dbReference type="Google" id="ProtNLM"/>
    </source>
</evidence>
<evidence type="ECO:0000313" key="5">
    <source>
        <dbReference type="Proteomes" id="UP000230002"/>
    </source>
</evidence>
<dbReference type="Proteomes" id="UP000230002">
    <property type="component" value="Unassembled WGS sequence"/>
</dbReference>
<feature type="domain" description="RNase H type-1" evidence="3">
    <location>
        <begin position="532"/>
        <end position="678"/>
    </location>
</feature>
<dbReference type="SUPFAM" id="SSF54160">
    <property type="entry name" value="Chromo domain-like"/>
    <property type="match status" value="1"/>
</dbReference>
<dbReference type="InterPro" id="IPR000953">
    <property type="entry name" value="Chromo/chromo_shadow_dom"/>
</dbReference>
<dbReference type="Pfam" id="PF00385">
    <property type="entry name" value="Chromo"/>
    <property type="match status" value="1"/>
</dbReference>
<dbReference type="InterPro" id="IPR002156">
    <property type="entry name" value="RNaseH_domain"/>
</dbReference>
<dbReference type="SMART" id="SM00298">
    <property type="entry name" value="CHROMO"/>
    <property type="match status" value="1"/>
</dbReference>
<dbReference type="CDD" id="cd09276">
    <property type="entry name" value="Rnase_HI_RT_non_LTR"/>
    <property type="match status" value="1"/>
</dbReference>
<dbReference type="PANTHER" id="PTHR33481:SF1">
    <property type="entry name" value="ENDONUCLEASE_EXONUCLEASE_PHOSPHATASE DOMAIN-CONTAINING PROTEIN-RELATED"/>
    <property type="match status" value="1"/>
</dbReference>